<keyword evidence="3" id="KW-1185">Reference proteome</keyword>
<feature type="region of interest" description="Disordered" evidence="1">
    <location>
        <begin position="82"/>
        <end position="118"/>
    </location>
</feature>
<dbReference type="EMBL" id="MKGL01000074">
    <property type="protein sequence ID" value="RNF08033.1"/>
    <property type="molecule type" value="Genomic_DNA"/>
</dbReference>
<dbReference type="Proteomes" id="UP000283634">
    <property type="component" value="Unassembled WGS sequence"/>
</dbReference>
<evidence type="ECO:0000313" key="3">
    <source>
        <dbReference type="Proteomes" id="UP000283634"/>
    </source>
</evidence>
<dbReference type="RefSeq" id="XP_029240168.1">
    <property type="nucleotide sequence ID" value="XM_029379952.1"/>
</dbReference>
<protein>
    <submittedName>
        <fullName evidence="2">Uncharacterized protein</fullName>
    </submittedName>
</protein>
<name>A0A422NRD3_TRYRA</name>
<evidence type="ECO:0000256" key="1">
    <source>
        <dbReference type="SAM" id="MobiDB-lite"/>
    </source>
</evidence>
<reference evidence="2 3" key="1">
    <citation type="journal article" date="2018" name="BMC Genomics">
        <title>Genomic comparison of Trypanosoma conorhini and Trypanosoma rangeli to Trypanosoma cruzi strains of high and low virulence.</title>
        <authorList>
            <person name="Bradwell K.R."/>
            <person name="Koparde V.N."/>
            <person name="Matveyev A.V."/>
            <person name="Serrano M.G."/>
            <person name="Alves J.M."/>
            <person name="Parikh H."/>
            <person name="Huang B."/>
            <person name="Lee V."/>
            <person name="Espinosa-Alvarez O."/>
            <person name="Ortiz P.A."/>
            <person name="Costa-Martins A.G."/>
            <person name="Teixeira M.M."/>
            <person name="Buck G.A."/>
        </authorList>
    </citation>
    <scope>NUCLEOTIDE SEQUENCE [LARGE SCALE GENOMIC DNA]</scope>
    <source>
        <strain evidence="2 3">AM80</strain>
    </source>
</reference>
<accession>A0A422NRD3</accession>
<proteinExistence type="predicted"/>
<sequence>MVMLWMASRRSGTTSCLSCCPASSLCEGNEEYTPCQTSSVVMSLTNAATVRVSVSIPSCFACGGVVGPVPLVLITSNQHAPGGGPLRMTSATTKPASTAASGSAVSTTPTRFRRRGSG</sequence>
<dbReference type="AlphaFoldDB" id="A0A422NRD3"/>
<comment type="caution">
    <text evidence="2">The sequence shown here is derived from an EMBL/GenBank/DDBJ whole genome shotgun (WGS) entry which is preliminary data.</text>
</comment>
<evidence type="ECO:0000313" key="2">
    <source>
        <dbReference type="EMBL" id="RNF08033.1"/>
    </source>
</evidence>
<feature type="compositionally biased region" description="Low complexity" evidence="1">
    <location>
        <begin position="89"/>
        <end position="110"/>
    </location>
</feature>
<dbReference type="GeneID" id="40326900"/>
<gene>
    <name evidence="2" type="ORF">TraAM80_02967</name>
</gene>
<organism evidence="2 3">
    <name type="scientific">Trypanosoma rangeli</name>
    <dbReference type="NCBI Taxonomy" id="5698"/>
    <lineage>
        <taxon>Eukaryota</taxon>
        <taxon>Discoba</taxon>
        <taxon>Euglenozoa</taxon>
        <taxon>Kinetoplastea</taxon>
        <taxon>Metakinetoplastina</taxon>
        <taxon>Trypanosomatida</taxon>
        <taxon>Trypanosomatidae</taxon>
        <taxon>Trypanosoma</taxon>
        <taxon>Herpetosoma</taxon>
    </lineage>
</organism>